<dbReference type="EMBL" id="QZDT01000134">
    <property type="protein sequence ID" value="NBJ95627.1"/>
    <property type="molecule type" value="Genomic_DNA"/>
</dbReference>
<name>A0A9X5BL53_9FIRM</name>
<dbReference type="RefSeq" id="WP_160562485.1">
    <property type="nucleotide sequence ID" value="NZ_QZDT01000134.1"/>
</dbReference>
<evidence type="ECO:0000256" key="1">
    <source>
        <dbReference type="ARBA" id="ARBA00023172"/>
    </source>
</evidence>
<dbReference type="OrthoDB" id="1899549at2"/>
<dbReference type="PROSITE" id="PS51898">
    <property type="entry name" value="TYR_RECOMBINASE"/>
    <property type="match status" value="1"/>
</dbReference>
<dbReference type="Gene3D" id="1.10.443.10">
    <property type="entry name" value="Intergrase catalytic core"/>
    <property type="match status" value="1"/>
</dbReference>
<protein>
    <recommendedName>
        <fullName evidence="2">Tyr recombinase domain-containing protein</fullName>
    </recommendedName>
</protein>
<dbReference type="GO" id="GO:0015074">
    <property type="term" value="P:DNA integration"/>
    <property type="evidence" value="ECO:0007669"/>
    <property type="project" value="InterPro"/>
</dbReference>
<keyword evidence="1" id="KW-0233">DNA recombination</keyword>
<dbReference type="InterPro" id="IPR050090">
    <property type="entry name" value="Tyrosine_recombinase_XerCD"/>
</dbReference>
<dbReference type="Pfam" id="PF00589">
    <property type="entry name" value="Phage_integrase"/>
    <property type="match status" value="1"/>
</dbReference>
<dbReference type="InterPro" id="IPR011010">
    <property type="entry name" value="DNA_brk_join_enz"/>
</dbReference>
<dbReference type="SUPFAM" id="SSF56349">
    <property type="entry name" value="DNA breaking-rejoining enzymes"/>
    <property type="match status" value="1"/>
</dbReference>
<dbReference type="GO" id="GO:0003677">
    <property type="term" value="F:DNA binding"/>
    <property type="evidence" value="ECO:0007669"/>
    <property type="project" value="InterPro"/>
</dbReference>
<dbReference type="InterPro" id="IPR002104">
    <property type="entry name" value="Integrase_catalytic"/>
</dbReference>
<organism evidence="3 4">
    <name type="scientific">Parablautia muri</name>
    <dbReference type="NCBI Taxonomy" id="2320879"/>
    <lineage>
        <taxon>Bacteria</taxon>
        <taxon>Bacillati</taxon>
        <taxon>Bacillota</taxon>
        <taxon>Clostridia</taxon>
        <taxon>Lachnospirales</taxon>
        <taxon>Lachnospiraceae</taxon>
        <taxon>Parablautia</taxon>
    </lineage>
</organism>
<evidence type="ECO:0000259" key="2">
    <source>
        <dbReference type="PROSITE" id="PS51898"/>
    </source>
</evidence>
<dbReference type="InterPro" id="IPR013762">
    <property type="entry name" value="Integrase-like_cat_sf"/>
</dbReference>
<dbReference type="AlphaFoldDB" id="A0A9X5BL53"/>
<gene>
    <name evidence="3" type="ORF">D5281_24770</name>
</gene>
<sequence length="414" mass="48505">MIDDALNDIVNMERKYYLEQHPYEIYYSEHDKRYRTYLPPKKDGEKRKPVTSVSKENLEMKIVAYYKQMKEKPVANTLEKLYPLFLEYKGKETSLANAHKLNWVWETYYKEEYIVKCKFDEITVAMLKSWFLDKISQHRLTSRKFKEMKSLINMLYDFAIESNLTNHNVSRVVHGISYKKYAVEQEKPQTEQVYINDEEETIINMALKQFKKTGNIAYLGVCLNFTLALRVGEVVALKTSDFSKNLVHIQRQEIKHYDKLADGKIVRNGYEIVSHGKTPTADRKLFLTRNAKEFLTMIIKTNEQRNFHSEYLLLDKDGERIHNDAINNVLRRLNRMIKTTQKGNHSIRKTCISNMGESGALSSEEIRTFAGHKDFSTTEKYYMHSTSSIENRSDAYEKAINSKINNVFKGVQAG</sequence>
<reference evidence="3" key="1">
    <citation type="submission" date="2018-09" db="EMBL/GenBank/DDBJ databases">
        <title>Murine metabolic-syndrome-specific gut microbial biobank.</title>
        <authorList>
            <person name="Liu C."/>
        </authorList>
    </citation>
    <scope>NUCLEOTIDE SEQUENCE</scope>
    <source>
        <strain evidence="3">D42-62</strain>
    </source>
</reference>
<proteinExistence type="predicted"/>
<dbReference type="GO" id="GO:0006310">
    <property type="term" value="P:DNA recombination"/>
    <property type="evidence" value="ECO:0007669"/>
    <property type="project" value="UniProtKB-KW"/>
</dbReference>
<feature type="domain" description="Tyr recombinase" evidence="2">
    <location>
        <begin position="190"/>
        <end position="397"/>
    </location>
</feature>
<dbReference type="PANTHER" id="PTHR30349">
    <property type="entry name" value="PHAGE INTEGRASE-RELATED"/>
    <property type="match status" value="1"/>
</dbReference>
<keyword evidence="4" id="KW-1185">Reference proteome</keyword>
<evidence type="ECO:0000313" key="4">
    <source>
        <dbReference type="Proteomes" id="UP001154420"/>
    </source>
</evidence>
<comment type="caution">
    <text evidence="3">The sequence shown here is derived from an EMBL/GenBank/DDBJ whole genome shotgun (WGS) entry which is preliminary data.</text>
</comment>
<accession>A0A9X5BL53</accession>
<dbReference type="PANTHER" id="PTHR30349:SF86">
    <property type="entry name" value="INTEGRASE_RECOMBINASE AQ_AA09-RELATED"/>
    <property type="match status" value="1"/>
</dbReference>
<evidence type="ECO:0000313" key="3">
    <source>
        <dbReference type="EMBL" id="NBJ95627.1"/>
    </source>
</evidence>
<dbReference type="Proteomes" id="UP001154420">
    <property type="component" value="Unassembled WGS sequence"/>
</dbReference>